<feature type="compositionally biased region" description="Polar residues" evidence="1">
    <location>
        <begin position="7"/>
        <end position="27"/>
    </location>
</feature>
<dbReference type="GO" id="GO:0004519">
    <property type="term" value="F:endonuclease activity"/>
    <property type="evidence" value="ECO:0007669"/>
    <property type="project" value="UniProtKB-KW"/>
</dbReference>
<evidence type="ECO:0000313" key="4">
    <source>
        <dbReference type="Proteomes" id="UP000011531"/>
    </source>
</evidence>
<dbReference type="GO" id="GO:0008270">
    <property type="term" value="F:zinc ion binding"/>
    <property type="evidence" value="ECO:0007669"/>
    <property type="project" value="InterPro"/>
</dbReference>
<name>L9WXD4_9EURY</name>
<feature type="domain" description="HNH nuclease" evidence="2">
    <location>
        <begin position="33"/>
        <end position="83"/>
    </location>
</feature>
<dbReference type="GO" id="GO:0003676">
    <property type="term" value="F:nucleic acid binding"/>
    <property type="evidence" value="ECO:0007669"/>
    <property type="project" value="InterPro"/>
</dbReference>
<accession>L9WXD4</accession>
<keyword evidence="4" id="KW-1185">Reference proteome</keyword>
<evidence type="ECO:0000259" key="2">
    <source>
        <dbReference type="SMART" id="SM00507"/>
    </source>
</evidence>
<dbReference type="Gene3D" id="1.10.30.50">
    <property type="match status" value="1"/>
</dbReference>
<dbReference type="SMART" id="SM00507">
    <property type="entry name" value="HNHc"/>
    <property type="match status" value="1"/>
</dbReference>
<evidence type="ECO:0000256" key="1">
    <source>
        <dbReference type="SAM" id="MobiDB-lite"/>
    </source>
</evidence>
<reference evidence="3 4" key="1">
    <citation type="journal article" date="2014" name="PLoS Genet.">
        <title>Phylogenetically driven sequencing of extremely halophilic archaea reveals strategies for static and dynamic osmo-response.</title>
        <authorList>
            <person name="Becker E.A."/>
            <person name="Seitzer P.M."/>
            <person name="Tritt A."/>
            <person name="Larsen D."/>
            <person name="Krusor M."/>
            <person name="Yao A.I."/>
            <person name="Wu D."/>
            <person name="Madern D."/>
            <person name="Eisen J.A."/>
            <person name="Darling A.E."/>
            <person name="Facciotti M.T."/>
        </authorList>
    </citation>
    <scope>NUCLEOTIDE SEQUENCE [LARGE SCALE GENOMIC DNA]</scope>
    <source>
        <strain evidence="3 4">DSM 18795</strain>
    </source>
</reference>
<dbReference type="Proteomes" id="UP000011531">
    <property type="component" value="Unassembled WGS sequence"/>
</dbReference>
<feature type="region of interest" description="Disordered" evidence="1">
    <location>
        <begin position="1"/>
        <end position="27"/>
    </location>
</feature>
<protein>
    <submittedName>
        <fullName evidence="3">HNH endonuclease</fullName>
    </submittedName>
</protein>
<dbReference type="InterPro" id="IPR003615">
    <property type="entry name" value="HNH_nuc"/>
</dbReference>
<proteinExistence type="predicted"/>
<comment type="caution">
    <text evidence="3">The sequence shown here is derived from an EMBL/GenBank/DDBJ whole genome shotgun (WGS) entry which is preliminary data.</text>
</comment>
<sequence length="145" mass="16262">MERNPTEDQQSTNSRAGSNSPKSSRLDWSTWKTVRNEVLERDGYRCMNCSSEQRLEVHHIVPLSAGGSNERSNLITLCKNCHTKSEGKRIQNEPAALQHTNSSQLLLTPSEARRALETVEHPLWRAATVSSCIMVSGLENSVTWN</sequence>
<dbReference type="PANTHER" id="PTHR33877">
    <property type="entry name" value="SLL1193 PROTEIN"/>
    <property type="match status" value="1"/>
</dbReference>
<dbReference type="CDD" id="cd00085">
    <property type="entry name" value="HNHc"/>
    <property type="match status" value="1"/>
</dbReference>
<dbReference type="InterPro" id="IPR002711">
    <property type="entry name" value="HNH"/>
</dbReference>
<keyword evidence="3" id="KW-0255">Endonuclease</keyword>
<dbReference type="InterPro" id="IPR052892">
    <property type="entry name" value="NA-targeting_endonuclease"/>
</dbReference>
<evidence type="ECO:0000313" key="3">
    <source>
        <dbReference type="EMBL" id="ELY53861.1"/>
    </source>
</evidence>
<dbReference type="PANTHER" id="PTHR33877:SF2">
    <property type="entry name" value="OS07G0170200 PROTEIN"/>
    <property type="match status" value="1"/>
</dbReference>
<keyword evidence="3" id="KW-0378">Hydrolase</keyword>
<keyword evidence="3" id="KW-0540">Nuclease</keyword>
<dbReference type="STRING" id="1227498.C492_16993"/>
<dbReference type="AlphaFoldDB" id="L9WXD4"/>
<gene>
    <name evidence="3" type="ORF">C492_16993</name>
</gene>
<dbReference type="EMBL" id="AOIA01000143">
    <property type="protein sequence ID" value="ELY53861.1"/>
    <property type="molecule type" value="Genomic_DNA"/>
</dbReference>
<dbReference type="Pfam" id="PF01844">
    <property type="entry name" value="HNH"/>
    <property type="match status" value="1"/>
</dbReference>
<organism evidence="3 4">
    <name type="scientific">Natronococcus jeotgali DSM 18795</name>
    <dbReference type="NCBI Taxonomy" id="1227498"/>
    <lineage>
        <taxon>Archaea</taxon>
        <taxon>Methanobacteriati</taxon>
        <taxon>Methanobacteriota</taxon>
        <taxon>Stenosarchaea group</taxon>
        <taxon>Halobacteria</taxon>
        <taxon>Halobacteriales</taxon>
        <taxon>Natrialbaceae</taxon>
        <taxon>Natronococcus</taxon>
    </lineage>
</organism>